<name>A0A4S1XBX6_9SPHN</name>
<keyword evidence="3" id="KW-1185">Reference proteome</keyword>
<feature type="region of interest" description="Disordered" evidence="1">
    <location>
        <begin position="51"/>
        <end position="79"/>
    </location>
</feature>
<dbReference type="EMBL" id="SRXT01000006">
    <property type="protein sequence ID" value="TGX52356.1"/>
    <property type="molecule type" value="Genomic_DNA"/>
</dbReference>
<protein>
    <submittedName>
        <fullName evidence="2">Uncharacterized protein</fullName>
    </submittedName>
</protein>
<gene>
    <name evidence="2" type="ORF">E5A73_16310</name>
</gene>
<evidence type="ECO:0000313" key="3">
    <source>
        <dbReference type="Proteomes" id="UP000306147"/>
    </source>
</evidence>
<accession>A0A4S1XBX6</accession>
<dbReference type="Proteomes" id="UP000306147">
    <property type="component" value="Unassembled WGS sequence"/>
</dbReference>
<comment type="caution">
    <text evidence="2">The sequence shown here is derived from an EMBL/GenBank/DDBJ whole genome shotgun (WGS) entry which is preliminary data.</text>
</comment>
<reference evidence="2 3" key="1">
    <citation type="submission" date="2019-04" db="EMBL/GenBank/DDBJ databases">
        <title>Sphingomonas psychrotolerans sp. nov., isolated from soil in the Tianshan Mountains, Xinjiang, China.</title>
        <authorList>
            <person name="Luo Y."/>
            <person name="Sheng H."/>
        </authorList>
    </citation>
    <scope>NUCLEOTIDE SEQUENCE [LARGE SCALE GENOMIC DNA]</scope>
    <source>
        <strain evidence="2 3">ZFGT-11</strain>
    </source>
</reference>
<organism evidence="2 3">
    <name type="scientific">Sphingomonas gei</name>
    <dbReference type="NCBI Taxonomy" id="1395960"/>
    <lineage>
        <taxon>Bacteria</taxon>
        <taxon>Pseudomonadati</taxon>
        <taxon>Pseudomonadota</taxon>
        <taxon>Alphaproteobacteria</taxon>
        <taxon>Sphingomonadales</taxon>
        <taxon>Sphingomonadaceae</taxon>
        <taxon>Sphingomonas</taxon>
    </lineage>
</organism>
<evidence type="ECO:0000256" key="1">
    <source>
        <dbReference type="SAM" id="MobiDB-lite"/>
    </source>
</evidence>
<dbReference type="OrthoDB" id="8264172at2"/>
<evidence type="ECO:0000313" key="2">
    <source>
        <dbReference type="EMBL" id="TGX52356.1"/>
    </source>
</evidence>
<dbReference type="AlphaFoldDB" id="A0A4S1XBX6"/>
<sequence>MGRLATLERPSEHSPLAQAAAMHTACPKCGGASTGGTCAECDQETATFAPPGARPANDFSQVPLHGGGPMAGYNPDESRSGEFVTFDGGLLPMGPAGPVATNRCSPTGAQFTSIPSGTLTPALVGGGFRTTFRMEGNFSAAIPCTCALGVYRQYIRGYAKVDGTAVNHPLLPGTTLHPTTYQEDGTPAGEAYGHREAPGVSGNRYRDDQAGGCTFEGRDTPGFPNVAPGHTFEINLDFRGELKDTTNGNVFTSSTWSVVGSVTIP</sequence>
<proteinExistence type="predicted"/>
<dbReference type="RefSeq" id="WP_135964898.1">
    <property type="nucleotide sequence ID" value="NZ_SRXT01000006.1"/>
</dbReference>